<dbReference type="EMBL" id="CP051128">
    <property type="protein sequence ID" value="QIZ08503.1"/>
    <property type="molecule type" value="Genomic_DNA"/>
</dbReference>
<dbReference type="Proteomes" id="UP000501868">
    <property type="component" value="Chromosome"/>
</dbReference>
<evidence type="ECO:0000313" key="3">
    <source>
        <dbReference type="Proteomes" id="UP000501868"/>
    </source>
</evidence>
<reference evidence="2 3" key="1">
    <citation type="submission" date="2020-04" db="EMBL/GenBank/DDBJ databases">
        <title>Genome-Wide Identification of 5-Methylcytosine Sites in Bacterial Genomes By High-Throughput Sequencing of MspJI Restriction Fragments.</title>
        <authorList>
            <person name="Wu V."/>
        </authorList>
    </citation>
    <scope>NUCLEOTIDE SEQUENCE [LARGE SCALE GENOMIC DNA]</scope>
    <source>
        <strain evidence="2 3">S2</strain>
    </source>
</reference>
<reference evidence="2 3" key="2">
    <citation type="submission" date="2020-04" db="EMBL/GenBank/DDBJ databases">
        <authorList>
            <person name="Fomenkov A."/>
            <person name="Anton B.P."/>
            <person name="Roberts R.J."/>
        </authorList>
    </citation>
    <scope>NUCLEOTIDE SEQUENCE [LARGE SCALE GENOMIC DNA]</scope>
    <source>
        <strain evidence="2 3">S2</strain>
    </source>
</reference>
<evidence type="ECO:0000313" key="2">
    <source>
        <dbReference type="EMBL" id="QIZ08503.1"/>
    </source>
</evidence>
<gene>
    <name evidence="2" type="ORF">HFZ78_18800</name>
</gene>
<sequence length="63" mass="7432">MTTIWEKLAKEWRIRKPQIDKARLEEHLGGHLDNVQSEIDKSKSVPSAFDEIYSDDDDDDDDW</sequence>
<feature type="compositionally biased region" description="Acidic residues" evidence="1">
    <location>
        <begin position="52"/>
        <end position="63"/>
    </location>
</feature>
<protein>
    <submittedName>
        <fullName evidence="2">Uncharacterized protein</fullName>
    </submittedName>
</protein>
<feature type="region of interest" description="Disordered" evidence="1">
    <location>
        <begin position="35"/>
        <end position="63"/>
    </location>
</feature>
<organism evidence="2 3">
    <name type="scientific">Priestia megaterium</name>
    <name type="common">Bacillus megaterium</name>
    <dbReference type="NCBI Taxonomy" id="1404"/>
    <lineage>
        <taxon>Bacteria</taxon>
        <taxon>Bacillati</taxon>
        <taxon>Bacillota</taxon>
        <taxon>Bacilli</taxon>
        <taxon>Bacillales</taxon>
        <taxon>Bacillaceae</taxon>
        <taxon>Priestia</taxon>
    </lineage>
</organism>
<dbReference type="AlphaFoldDB" id="A0A6H1P4N0"/>
<proteinExistence type="predicted"/>
<evidence type="ECO:0000256" key="1">
    <source>
        <dbReference type="SAM" id="MobiDB-lite"/>
    </source>
</evidence>
<accession>A0A6H1P4N0</accession>
<name>A0A6H1P4N0_PRIMG</name>